<proteinExistence type="predicted"/>
<feature type="region of interest" description="Disordered" evidence="1">
    <location>
        <begin position="256"/>
        <end position="287"/>
    </location>
</feature>
<keyword evidence="3" id="KW-1185">Reference proteome</keyword>
<feature type="compositionally biased region" description="Polar residues" evidence="1">
    <location>
        <begin position="333"/>
        <end position="360"/>
    </location>
</feature>
<feature type="region of interest" description="Disordered" evidence="1">
    <location>
        <begin position="165"/>
        <end position="224"/>
    </location>
</feature>
<dbReference type="Proteomes" id="UP000799436">
    <property type="component" value="Unassembled WGS sequence"/>
</dbReference>
<name>A0A6G1L058_9PEZI</name>
<dbReference type="OrthoDB" id="25896at2759"/>
<organism evidence="2 3">
    <name type="scientific">Teratosphaeria nubilosa</name>
    <dbReference type="NCBI Taxonomy" id="161662"/>
    <lineage>
        <taxon>Eukaryota</taxon>
        <taxon>Fungi</taxon>
        <taxon>Dikarya</taxon>
        <taxon>Ascomycota</taxon>
        <taxon>Pezizomycotina</taxon>
        <taxon>Dothideomycetes</taxon>
        <taxon>Dothideomycetidae</taxon>
        <taxon>Mycosphaerellales</taxon>
        <taxon>Teratosphaeriaceae</taxon>
        <taxon>Teratosphaeria</taxon>
    </lineage>
</organism>
<dbReference type="PANTHER" id="PTHR42354:SF1">
    <property type="entry name" value="C2H2-TYPE DOMAIN-CONTAINING PROTEIN"/>
    <property type="match status" value="1"/>
</dbReference>
<reference evidence="2" key="1">
    <citation type="journal article" date="2020" name="Stud. Mycol.">
        <title>101 Dothideomycetes genomes: a test case for predicting lifestyles and emergence of pathogens.</title>
        <authorList>
            <person name="Haridas S."/>
            <person name="Albert R."/>
            <person name="Binder M."/>
            <person name="Bloem J."/>
            <person name="Labutti K."/>
            <person name="Salamov A."/>
            <person name="Andreopoulos B."/>
            <person name="Baker S."/>
            <person name="Barry K."/>
            <person name="Bills G."/>
            <person name="Bluhm B."/>
            <person name="Cannon C."/>
            <person name="Castanera R."/>
            <person name="Culley D."/>
            <person name="Daum C."/>
            <person name="Ezra D."/>
            <person name="Gonzalez J."/>
            <person name="Henrissat B."/>
            <person name="Kuo A."/>
            <person name="Liang C."/>
            <person name="Lipzen A."/>
            <person name="Lutzoni F."/>
            <person name="Magnuson J."/>
            <person name="Mondo S."/>
            <person name="Nolan M."/>
            <person name="Ohm R."/>
            <person name="Pangilinan J."/>
            <person name="Park H.-J."/>
            <person name="Ramirez L."/>
            <person name="Alfaro M."/>
            <person name="Sun H."/>
            <person name="Tritt A."/>
            <person name="Yoshinaga Y."/>
            <person name="Zwiers L.-H."/>
            <person name="Turgeon B."/>
            <person name="Goodwin S."/>
            <person name="Spatafora J."/>
            <person name="Crous P."/>
            <person name="Grigoriev I."/>
        </authorList>
    </citation>
    <scope>NUCLEOTIDE SEQUENCE</scope>
    <source>
        <strain evidence="2">CBS 116005</strain>
    </source>
</reference>
<dbReference type="AlphaFoldDB" id="A0A6G1L058"/>
<evidence type="ECO:0008006" key="4">
    <source>
        <dbReference type="Google" id="ProtNLM"/>
    </source>
</evidence>
<feature type="region of interest" description="Disordered" evidence="1">
    <location>
        <begin position="541"/>
        <end position="576"/>
    </location>
</feature>
<protein>
    <recommendedName>
        <fullName evidence="4">C2H2-type domain-containing protein</fullName>
    </recommendedName>
</protein>
<feature type="compositionally biased region" description="Basic and acidic residues" evidence="1">
    <location>
        <begin position="304"/>
        <end position="321"/>
    </location>
</feature>
<gene>
    <name evidence="2" type="ORF">EJ03DRAFT_354029</name>
</gene>
<feature type="compositionally biased region" description="Polar residues" evidence="1">
    <location>
        <begin position="165"/>
        <end position="177"/>
    </location>
</feature>
<accession>A0A6G1L058</accession>
<dbReference type="EMBL" id="ML995873">
    <property type="protein sequence ID" value="KAF2766313.1"/>
    <property type="molecule type" value="Genomic_DNA"/>
</dbReference>
<evidence type="ECO:0000313" key="2">
    <source>
        <dbReference type="EMBL" id="KAF2766313.1"/>
    </source>
</evidence>
<evidence type="ECO:0000313" key="3">
    <source>
        <dbReference type="Proteomes" id="UP000799436"/>
    </source>
</evidence>
<sequence>MAVSPCRETSPERRVPKKEGTLDAKLCRFLGAIVKKIKVKRANKRAPPPPRLLEESVDQAPEEIEKEKKRGIQRFGKAFEDGDHIAVIALQQITIQLQGTLLEKLRNAAFDDEQVTDFTFLVDAADLGRDRTIATLLELRQRLLQAAPITELEALGINNGGRTISVATNEQPTNQPKATVCPPPRPQMGHRRTRTSEYSNSRDASGDEDSAQPGADDHLAHDRKRHSSIRGFFHRHHRSHSGSQNQILKVAEQVQASSTSPEKMTPFVPPPTCDASEQSLVTEPRRSYQSLEQRYQYAFDGDDDPVRIWGEREGSQERRDTVSSFQIPPDRPTQPSRMRTDTTFSSVSTIRPNNASTSIPTPTPENNYLGFCKSAWRLQHGDRAKALTKCKEFNDGWSQSNVYFLGCSSNKCAFAGHIALDKIWDKVWTYEAKGLKFRWPFLAKSHVSQAKVKDHQYAFQCMFCVFLCQNTPVFHGTDTFMNHIADVHRGQDIGEVVLYKAKCIKDRVAPDTEEFDINLMPLSTEELARRRQSEAVLSDELLNSAKNSSDGKDSVVESNEPWNEGLSNFHWEGDME</sequence>
<feature type="compositionally biased region" description="Polar residues" evidence="1">
    <location>
        <begin position="275"/>
        <end position="287"/>
    </location>
</feature>
<dbReference type="PANTHER" id="PTHR42354">
    <property type="entry name" value="C2H2-TYPE DOMAIN-CONTAINING PROTEIN"/>
    <property type="match status" value="1"/>
</dbReference>
<evidence type="ECO:0000256" key="1">
    <source>
        <dbReference type="SAM" id="MobiDB-lite"/>
    </source>
</evidence>
<feature type="region of interest" description="Disordered" evidence="1">
    <location>
        <begin position="303"/>
        <end position="360"/>
    </location>
</feature>